<proteinExistence type="predicted"/>
<gene>
    <name evidence="1" type="ORF">DKX38_022102</name>
</gene>
<name>A0A5N5K3G1_9ROSI</name>
<accession>A0A5N5K3G1</accession>
<protein>
    <submittedName>
        <fullName evidence="1">Uncharacterized protein</fullName>
    </submittedName>
</protein>
<dbReference type="AlphaFoldDB" id="A0A5N5K3G1"/>
<organism evidence="1 2">
    <name type="scientific">Salix brachista</name>
    <dbReference type="NCBI Taxonomy" id="2182728"/>
    <lineage>
        <taxon>Eukaryota</taxon>
        <taxon>Viridiplantae</taxon>
        <taxon>Streptophyta</taxon>
        <taxon>Embryophyta</taxon>
        <taxon>Tracheophyta</taxon>
        <taxon>Spermatophyta</taxon>
        <taxon>Magnoliopsida</taxon>
        <taxon>eudicotyledons</taxon>
        <taxon>Gunneridae</taxon>
        <taxon>Pentapetalae</taxon>
        <taxon>rosids</taxon>
        <taxon>fabids</taxon>
        <taxon>Malpighiales</taxon>
        <taxon>Salicaceae</taxon>
        <taxon>Saliceae</taxon>
        <taxon>Salix</taxon>
    </lineage>
</organism>
<keyword evidence="2" id="KW-1185">Reference proteome</keyword>
<evidence type="ECO:0000313" key="1">
    <source>
        <dbReference type="EMBL" id="KAB5524353.1"/>
    </source>
</evidence>
<reference evidence="2" key="1">
    <citation type="journal article" date="2019" name="Gigascience">
        <title>De novo genome assembly of the endangered Acer yangbiense, a plant species with extremely small populations endemic to Yunnan Province, China.</title>
        <authorList>
            <person name="Yang J."/>
            <person name="Wariss H.M."/>
            <person name="Tao L."/>
            <person name="Zhang R."/>
            <person name="Yun Q."/>
            <person name="Hollingsworth P."/>
            <person name="Dao Z."/>
            <person name="Luo G."/>
            <person name="Guo H."/>
            <person name="Ma Y."/>
            <person name="Sun W."/>
        </authorList>
    </citation>
    <scope>NUCLEOTIDE SEQUENCE [LARGE SCALE GENOMIC DNA]</scope>
    <source>
        <strain evidence="2">cv. br00</strain>
    </source>
</reference>
<dbReference type="PANTHER" id="PTHR36320:SF1">
    <property type="entry name" value="OS04G0611300 PROTEIN"/>
    <property type="match status" value="1"/>
</dbReference>
<comment type="caution">
    <text evidence="1">The sequence shown here is derived from an EMBL/GenBank/DDBJ whole genome shotgun (WGS) entry which is preliminary data.</text>
</comment>
<dbReference type="PANTHER" id="PTHR36320">
    <property type="entry name" value="OS04G0611300 PROTEIN"/>
    <property type="match status" value="1"/>
</dbReference>
<dbReference type="EMBL" id="VDCV01000015">
    <property type="protein sequence ID" value="KAB5524353.1"/>
    <property type="molecule type" value="Genomic_DNA"/>
</dbReference>
<evidence type="ECO:0000313" key="2">
    <source>
        <dbReference type="Proteomes" id="UP000326939"/>
    </source>
</evidence>
<dbReference type="Proteomes" id="UP000326939">
    <property type="component" value="Chromosome 15"/>
</dbReference>
<sequence length="159" mass="17666">MYRGLVDIRLTISTNAELTLNSTLHDFNCHHEESNSLTTNTPNDNPVFSHRATRTIFERGERGNPTLSPIAAKLQEAGYDRVRDVVAAAVLESFQMRVRAIRRDLVQPLCDKKYEAKLAVLEAALAAPKLPVKSFSAACFGHNGNNHHHRNSNGYGNGR</sequence>